<dbReference type="Gene3D" id="3.30.43.10">
    <property type="entry name" value="Uridine Diphospho-n-acetylenolpyruvylglucosamine Reductase, domain 2"/>
    <property type="match status" value="1"/>
</dbReference>
<dbReference type="AlphaFoldDB" id="A0A0M0HZ90"/>
<evidence type="ECO:0000256" key="3">
    <source>
        <dbReference type="ARBA" id="ARBA00022630"/>
    </source>
</evidence>
<name>A0A0M0HZ90_9VIBR</name>
<dbReference type="PROSITE" id="PS51387">
    <property type="entry name" value="FAD_PCMH"/>
    <property type="match status" value="1"/>
</dbReference>
<dbReference type="EMBL" id="LHPI01000009">
    <property type="protein sequence ID" value="KOO07399.1"/>
    <property type="molecule type" value="Genomic_DNA"/>
</dbReference>
<evidence type="ECO:0000256" key="2">
    <source>
        <dbReference type="ARBA" id="ARBA00005466"/>
    </source>
</evidence>
<accession>A0A0M0HZ90</accession>
<dbReference type="PANTHER" id="PTHR42973">
    <property type="entry name" value="BINDING OXIDOREDUCTASE, PUTATIVE (AFU_ORTHOLOGUE AFUA_1G17690)-RELATED"/>
    <property type="match status" value="1"/>
</dbReference>
<reference evidence="8" key="1">
    <citation type="submission" date="2015-08" db="EMBL/GenBank/DDBJ databases">
        <title>Vibrio galatheae sp. nov., a novel member of the Vibrionaceae family isolated from the Solomon Islands.</title>
        <authorList>
            <person name="Giubergia S."/>
            <person name="Machado H."/>
            <person name="Mateiu R.V."/>
            <person name="Gram L."/>
        </authorList>
    </citation>
    <scope>NUCLEOTIDE SEQUENCE [LARGE SCALE GENOMIC DNA]</scope>
    <source>
        <strain evidence="8">DSM 19134</strain>
    </source>
</reference>
<dbReference type="GO" id="GO:0071949">
    <property type="term" value="F:FAD binding"/>
    <property type="evidence" value="ECO:0007669"/>
    <property type="project" value="InterPro"/>
</dbReference>
<dbReference type="Proteomes" id="UP000037530">
    <property type="component" value="Unassembled WGS sequence"/>
</dbReference>
<dbReference type="STRING" id="171383.AKJ31_10915"/>
<feature type="domain" description="FAD-binding PCMH-type" evidence="6">
    <location>
        <begin position="38"/>
        <end position="209"/>
    </location>
</feature>
<evidence type="ECO:0000256" key="5">
    <source>
        <dbReference type="ARBA" id="ARBA00023002"/>
    </source>
</evidence>
<dbReference type="InterPro" id="IPR016169">
    <property type="entry name" value="FAD-bd_PCMH_sub2"/>
</dbReference>
<keyword evidence="4" id="KW-0274">FAD</keyword>
<evidence type="ECO:0000256" key="1">
    <source>
        <dbReference type="ARBA" id="ARBA00001974"/>
    </source>
</evidence>
<keyword evidence="5" id="KW-0560">Oxidoreductase</keyword>
<dbReference type="RefSeq" id="WP_053409133.1">
    <property type="nucleotide sequence ID" value="NZ_DAIPHI010000141.1"/>
</dbReference>
<dbReference type="Gene3D" id="3.30.465.10">
    <property type="match status" value="1"/>
</dbReference>
<keyword evidence="3" id="KW-0285">Flavoprotein</keyword>
<keyword evidence="8" id="KW-1185">Reference proteome</keyword>
<comment type="caution">
    <text evidence="7">The sequence shown here is derived from an EMBL/GenBank/DDBJ whole genome shotgun (WGS) entry which is preliminary data.</text>
</comment>
<dbReference type="Pfam" id="PF01565">
    <property type="entry name" value="FAD_binding_4"/>
    <property type="match status" value="1"/>
</dbReference>
<dbReference type="Gene3D" id="3.40.462.20">
    <property type="match status" value="1"/>
</dbReference>
<sequence>MNSLDKSKIDSFKNQFQGDVLSPDDPSYDDVRQIWNAMIDRKPGLIARCKLADDVVTAVNFARDNSLLVSVRGGGHNIAGNAVCDGGIMIDLSLLNQVHVDADKQIALVDPGCTLGDVDAATQKFGLATPVGINSTTGIAGLTLGGGFGWLSRKYGMTIDNLLSVNIVTADGRQLRASESENTDLFWGVRGGGGNFGIVTQFEFQLHPVGPKVLSGLMVFPYDQAKSIIKQFATFTQNAPDELSVWMVSRKAPPLPFLAEEVHGKEIVAFAICYVGNPEDGEKLIAPLRNFGTAYGEHIGVQPFVEWQQAFDPLLTPGARNYWKSHNFNHLSDEVIDAAIEYAGKLPSPHCEIFIASLGCATSRPAPESMAYSSRDANYVLNVHGRWETKEEDECCIEWAREFFAKTKPFASGGAYINFLTEDEADRTESAYGPTYSRLQQLKNKYDPTNLFRMNQNIKPF</sequence>
<evidence type="ECO:0000259" key="6">
    <source>
        <dbReference type="PROSITE" id="PS51387"/>
    </source>
</evidence>
<gene>
    <name evidence="7" type="ORF">AKJ31_10915</name>
</gene>
<evidence type="ECO:0000313" key="8">
    <source>
        <dbReference type="Proteomes" id="UP000037530"/>
    </source>
</evidence>
<dbReference type="OrthoDB" id="9775082at2"/>
<comment type="similarity">
    <text evidence="2">Belongs to the oxygen-dependent FAD-linked oxidoreductase family.</text>
</comment>
<comment type="cofactor">
    <cofactor evidence="1">
        <name>FAD</name>
        <dbReference type="ChEBI" id="CHEBI:57692"/>
    </cofactor>
</comment>
<protein>
    <submittedName>
        <fullName evidence="7">FAD-linked oxidase</fullName>
    </submittedName>
</protein>
<dbReference type="GO" id="GO:0016491">
    <property type="term" value="F:oxidoreductase activity"/>
    <property type="evidence" value="ECO:0007669"/>
    <property type="project" value="UniProtKB-KW"/>
</dbReference>
<dbReference type="Pfam" id="PF08031">
    <property type="entry name" value="BBE"/>
    <property type="match status" value="1"/>
</dbReference>
<dbReference type="InterPro" id="IPR016166">
    <property type="entry name" value="FAD-bd_PCMH"/>
</dbReference>
<dbReference type="InterPro" id="IPR006094">
    <property type="entry name" value="Oxid_FAD_bind_N"/>
</dbReference>
<organism evidence="7 8">
    <name type="scientific">Vibrio hepatarius</name>
    <dbReference type="NCBI Taxonomy" id="171383"/>
    <lineage>
        <taxon>Bacteria</taxon>
        <taxon>Pseudomonadati</taxon>
        <taxon>Pseudomonadota</taxon>
        <taxon>Gammaproteobacteria</taxon>
        <taxon>Vibrionales</taxon>
        <taxon>Vibrionaceae</taxon>
        <taxon>Vibrio</taxon>
        <taxon>Vibrio oreintalis group</taxon>
    </lineage>
</organism>
<dbReference type="SUPFAM" id="SSF56176">
    <property type="entry name" value="FAD-binding/transporter-associated domain-like"/>
    <property type="match status" value="1"/>
</dbReference>
<dbReference type="PANTHER" id="PTHR42973:SF39">
    <property type="entry name" value="FAD-BINDING PCMH-TYPE DOMAIN-CONTAINING PROTEIN"/>
    <property type="match status" value="1"/>
</dbReference>
<proteinExistence type="inferred from homology"/>
<dbReference type="InterPro" id="IPR016167">
    <property type="entry name" value="FAD-bd_PCMH_sub1"/>
</dbReference>
<evidence type="ECO:0000256" key="4">
    <source>
        <dbReference type="ARBA" id="ARBA00022827"/>
    </source>
</evidence>
<dbReference type="InterPro" id="IPR050416">
    <property type="entry name" value="FAD-linked_Oxidoreductase"/>
</dbReference>
<dbReference type="PATRIC" id="fig|171383.3.peg.2227"/>
<dbReference type="InterPro" id="IPR036318">
    <property type="entry name" value="FAD-bd_PCMH-like_sf"/>
</dbReference>
<dbReference type="InterPro" id="IPR012951">
    <property type="entry name" value="BBE"/>
</dbReference>
<evidence type="ECO:0000313" key="7">
    <source>
        <dbReference type="EMBL" id="KOO07399.1"/>
    </source>
</evidence>